<dbReference type="RefSeq" id="WP_238721467.1">
    <property type="nucleotide sequence ID" value="NZ_JAHQCW010000013.1"/>
</dbReference>
<dbReference type="InterPro" id="IPR018060">
    <property type="entry name" value="HTH_AraC"/>
</dbReference>
<evidence type="ECO:0000256" key="3">
    <source>
        <dbReference type="ARBA" id="ARBA00023163"/>
    </source>
</evidence>
<organism evidence="5 7">
    <name type="scientific">Diplocloster agilis</name>
    <dbReference type="NCBI Taxonomy" id="2850323"/>
    <lineage>
        <taxon>Bacteria</taxon>
        <taxon>Bacillati</taxon>
        <taxon>Bacillota</taxon>
        <taxon>Clostridia</taxon>
        <taxon>Lachnospirales</taxon>
        <taxon>Lachnospiraceae</taxon>
        <taxon>Diplocloster</taxon>
    </lineage>
</organism>
<evidence type="ECO:0000256" key="2">
    <source>
        <dbReference type="ARBA" id="ARBA00023125"/>
    </source>
</evidence>
<dbReference type="SUPFAM" id="SSF51215">
    <property type="entry name" value="Regulatory protein AraC"/>
    <property type="match status" value="1"/>
</dbReference>
<proteinExistence type="predicted"/>
<reference evidence="5" key="1">
    <citation type="submission" date="2021-06" db="EMBL/GenBank/DDBJ databases">
        <title>Description of novel taxa of the family Lachnospiraceae.</title>
        <authorList>
            <person name="Chaplin A.V."/>
            <person name="Sokolova S.R."/>
            <person name="Pikina A.P."/>
            <person name="Korzhanova M."/>
            <person name="Belova V."/>
            <person name="Korostin D."/>
            <person name="Efimov B.A."/>
        </authorList>
    </citation>
    <scope>NUCLEOTIDE SEQUENCE</scope>
    <source>
        <strain evidence="5">ASD5720</strain>
    </source>
</reference>
<dbReference type="Pfam" id="PF12833">
    <property type="entry name" value="HTH_18"/>
    <property type="match status" value="1"/>
</dbReference>
<feature type="domain" description="HTH araC/xylS-type" evidence="4">
    <location>
        <begin position="165"/>
        <end position="263"/>
    </location>
</feature>
<evidence type="ECO:0000313" key="5">
    <source>
        <dbReference type="EMBL" id="MBU9736771.1"/>
    </source>
</evidence>
<dbReference type="CDD" id="cd06986">
    <property type="entry name" value="cupin_MmsR-like_N"/>
    <property type="match status" value="1"/>
</dbReference>
<evidence type="ECO:0000313" key="6">
    <source>
        <dbReference type="EMBL" id="MBU9736840.1"/>
    </source>
</evidence>
<dbReference type="PRINTS" id="PR00032">
    <property type="entry name" value="HTHARAC"/>
</dbReference>
<sequence length="278" mass="31796">MSKYSAQKPPLIIHYCGSEVCSPKHQFGPAVRKHYLLHYINSGQGWFSLGDKSYHMQAGWGFLICPNTMVTYLADETDPWEYSWVGFSGQYCEDILENIGLSPSLPVYTTIDPEKSAAYMRQILESKYLNAGREFAIAGAFLSFLSTIKGNIRRPEDSELNDTAALATDYIFRNYSYDISVDDVAHAACVSRATLYRVFKECFGVSVQQYLMDVRISTAAEMLSTTEYSINEIVYSCGFSNYQYFIRLFQKKKGISPSQYRNHFRIRNFGYDSCPDRE</sequence>
<dbReference type="Gene3D" id="1.10.10.60">
    <property type="entry name" value="Homeodomain-like"/>
    <property type="match status" value="2"/>
</dbReference>
<dbReference type="EMBL" id="JAHQCW010000013">
    <property type="protein sequence ID" value="MBU9736771.1"/>
    <property type="molecule type" value="Genomic_DNA"/>
</dbReference>
<protein>
    <submittedName>
        <fullName evidence="5">AraC family transcriptional regulator</fullName>
    </submittedName>
</protein>
<dbReference type="GO" id="GO:0043565">
    <property type="term" value="F:sequence-specific DNA binding"/>
    <property type="evidence" value="ECO:0007669"/>
    <property type="project" value="InterPro"/>
</dbReference>
<dbReference type="InterPro" id="IPR009057">
    <property type="entry name" value="Homeodomain-like_sf"/>
</dbReference>
<dbReference type="Gene3D" id="2.60.120.280">
    <property type="entry name" value="Regulatory protein AraC"/>
    <property type="match status" value="1"/>
</dbReference>
<dbReference type="InterPro" id="IPR020449">
    <property type="entry name" value="Tscrpt_reg_AraC-type_HTH"/>
</dbReference>
<dbReference type="Proteomes" id="UP000712157">
    <property type="component" value="Unassembled WGS sequence"/>
</dbReference>
<dbReference type="InterPro" id="IPR037923">
    <property type="entry name" value="HTH-like"/>
</dbReference>
<dbReference type="SUPFAM" id="SSF46689">
    <property type="entry name" value="Homeodomain-like"/>
    <property type="match status" value="2"/>
</dbReference>
<dbReference type="EMBL" id="JAHQCW010000013">
    <property type="protein sequence ID" value="MBU9736840.1"/>
    <property type="molecule type" value="Genomic_DNA"/>
</dbReference>
<dbReference type="PANTHER" id="PTHR43280:SF28">
    <property type="entry name" value="HTH-TYPE TRANSCRIPTIONAL ACTIVATOR RHAS"/>
    <property type="match status" value="1"/>
</dbReference>
<dbReference type="PROSITE" id="PS01124">
    <property type="entry name" value="HTH_ARAC_FAMILY_2"/>
    <property type="match status" value="1"/>
</dbReference>
<evidence type="ECO:0000313" key="7">
    <source>
        <dbReference type="Proteomes" id="UP000712157"/>
    </source>
</evidence>
<accession>A0A949NE59</accession>
<evidence type="ECO:0000256" key="1">
    <source>
        <dbReference type="ARBA" id="ARBA00023015"/>
    </source>
</evidence>
<dbReference type="AlphaFoldDB" id="A0A949NE59"/>
<comment type="caution">
    <text evidence="5">The sequence shown here is derived from an EMBL/GenBank/DDBJ whole genome shotgun (WGS) entry which is preliminary data.</text>
</comment>
<dbReference type="SMART" id="SM00342">
    <property type="entry name" value="HTH_ARAC"/>
    <property type="match status" value="1"/>
</dbReference>
<dbReference type="InterPro" id="IPR003313">
    <property type="entry name" value="AraC-bd"/>
</dbReference>
<keyword evidence="7" id="KW-1185">Reference proteome</keyword>
<keyword evidence="2" id="KW-0238">DNA-binding</keyword>
<name>A0A949NE59_9FIRM</name>
<dbReference type="Pfam" id="PF02311">
    <property type="entry name" value="AraC_binding"/>
    <property type="match status" value="1"/>
</dbReference>
<keyword evidence="3" id="KW-0804">Transcription</keyword>
<evidence type="ECO:0000259" key="4">
    <source>
        <dbReference type="PROSITE" id="PS01124"/>
    </source>
</evidence>
<dbReference type="PANTHER" id="PTHR43280">
    <property type="entry name" value="ARAC-FAMILY TRANSCRIPTIONAL REGULATOR"/>
    <property type="match status" value="1"/>
</dbReference>
<dbReference type="GO" id="GO:0003700">
    <property type="term" value="F:DNA-binding transcription factor activity"/>
    <property type="evidence" value="ECO:0007669"/>
    <property type="project" value="InterPro"/>
</dbReference>
<keyword evidence="1" id="KW-0805">Transcription regulation</keyword>
<gene>
    <name evidence="5" type="ORF">KTH89_09500</name>
    <name evidence="6" type="ORF">KTH89_09845</name>
</gene>